<dbReference type="EMBL" id="JH930472">
    <property type="protein sequence ID" value="EKM55646.1"/>
    <property type="molecule type" value="Genomic_DNA"/>
</dbReference>
<dbReference type="InParanoid" id="K5UZN9"/>
<dbReference type="GeneID" id="18916572"/>
<accession>K5UZN9</accession>
<dbReference type="RefSeq" id="XP_007395966.1">
    <property type="nucleotide sequence ID" value="XM_007395904.1"/>
</dbReference>
<dbReference type="KEGG" id="pco:PHACADRAFT_256420"/>
<sequence>MPRRQGLYTTSSILRRAMTTLRFNLLSTAEKAAPFGPRLGTVSVQRKDVDGTVEIKTPGLITTTSRGVVPHLSRDHTSFTEAVRWVQLPFESL</sequence>
<proteinExistence type="predicted"/>
<name>K5UZN9_PHACS</name>
<evidence type="ECO:0000313" key="2">
    <source>
        <dbReference type="Proteomes" id="UP000008370"/>
    </source>
</evidence>
<reference evidence="1 2" key="1">
    <citation type="journal article" date="2012" name="BMC Genomics">
        <title>Comparative genomics of the white-rot fungi, Phanerochaete carnosa and P. chrysosporium, to elucidate the genetic basis of the distinct wood types they colonize.</title>
        <authorList>
            <person name="Suzuki H."/>
            <person name="MacDonald J."/>
            <person name="Syed K."/>
            <person name="Salamov A."/>
            <person name="Hori C."/>
            <person name="Aerts A."/>
            <person name="Henrissat B."/>
            <person name="Wiebenga A."/>
            <person name="vanKuyk P.A."/>
            <person name="Barry K."/>
            <person name="Lindquist E."/>
            <person name="LaButti K."/>
            <person name="Lapidus A."/>
            <person name="Lucas S."/>
            <person name="Coutinho P."/>
            <person name="Gong Y."/>
            <person name="Samejima M."/>
            <person name="Mahadevan R."/>
            <person name="Abou-Zaid M."/>
            <person name="de Vries R.P."/>
            <person name="Igarashi K."/>
            <person name="Yadav J.S."/>
            <person name="Grigoriev I.V."/>
            <person name="Master E.R."/>
        </authorList>
    </citation>
    <scope>NUCLEOTIDE SEQUENCE [LARGE SCALE GENOMIC DNA]</scope>
    <source>
        <strain evidence="1 2">HHB-10118-sp</strain>
    </source>
</reference>
<dbReference type="STRING" id="650164.K5UZN9"/>
<gene>
    <name evidence="1" type="ORF">PHACADRAFT_256420</name>
</gene>
<evidence type="ECO:0000313" key="1">
    <source>
        <dbReference type="EMBL" id="EKM55646.1"/>
    </source>
</evidence>
<keyword evidence="2" id="KW-1185">Reference proteome</keyword>
<dbReference type="Proteomes" id="UP000008370">
    <property type="component" value="Unassembled WGS sequence"/>
</dbReference>
<dbReference type="AlphaFoldDB" id="K5UZN9"/>
<dbReference type="HOGENOM" id="CLU_186276_0_0_1"/>
<protein>
    <submittedName>
        <fullName evidence="1">Uncharacterized protein</fullName>
    </submittedName>
</protein>
<dbReference type="OrthoDB" id="27601at2759"/>
<organism evidence="1 2">
    <name type="scientific">Phanerochaete carnosa (strain HHB-10118-sp)</name>
    <name type="common">White-rot fungus</name>
    <name type="synonym">Peniophora carnosa</name>
    <dbReference type="NCBI Taxonomy" id="650164"/>
    <lineage>
        <taxon>Eukaryota</taxon>
        <taxon>Fungi</taxon>
        <taxon>Dikarya</taxon>
        <taxon>Basidiomycota</taxon>
        <taxon>Agaricomycotina</taxon>
        <taxon>Agaricomycetes</taxon>
        <taxon>Polyporales</taxon>
        <taxon>Phanerochaetaceae</taxon>
        <taxon>Phanerochaete</taxon>
    </lineage>
</organism>